<dbReference type="PANTHER" id="PTHR46577:SF1">
    <property type="entry name" value="HTH-TYPE TRANSCRIPTIONAL REGULATORY PROTEIN GABR"/>
    <property type="match status" value="1"/>
</dbReference>
<dbReference type="SUPFAM" id="SSF46785">
    <property type="entry name" value="Winged helix' DNA-binding domain"/>
    <property type="match status" value="1"/>
</dbReference>
<keyword evidence="2" id="KW-0663">Pyridoxal phosphate</keyword>
<evidence type="ECO:0000256" key="2">
    <source>
        <dbReference type="ARBA" id="ARBA00022898"/>
    </source>
</evidence>
<evidence type="ECO:0000259" key="6">
    <source>
        <dbReference type="PROSITE" id="PS50949"/>
    </source>
</evidence>
<feature type="domain" description="HTH gntR-type" evidence="6">
    <location>
        <begin position="27"/>
        <end position="95"/>
    </location>
</feature>
<dbReference type="PRINTS" id="PR00035">
    <property type="entry name" value="HTHGNTR"/>
</dbReference>
<dbReference type="SUPFAM" id="SSF53383">
    <property type="entry name" value="PLP-dependent transferases"/>
    <property type="match status" value="1"/>
</dbReference>
<dbReference type="Gene3D" id="3.40.640.10">
    <property type="entry name" value="Type I PLP-dependent aspartate aminotransferase-like (Major domain)"/>
    <property type="match status" value="1"/>
</dbReference>
<gene>
    <name evidence="7" type="ORF">VSX56_06060</name>
</gene>
<comment type="similarity">
    <text evidence="1">In the C-terminal section; belongs to the class-I pyridoxal-phosphate-dependent aminotransferase family.</text>
</comment>
<accession>A0ABV1SEL6</accession>
<evidence type="ECO:0000256" key="1">
    <source>
        <dbReference type="ARBA" id="ARBA00005384"/>
    </source>
</evidence>
<dbReference type="PANTHER" id="PTHR46577">
    <property type="entry name" value="HTH-TYPE TRANSCRIPTIONAL REGULATORY PROTEIN GABR"/>
    <property type="match status" value="1"/>
</dbReference>
<dbReference type="CDD" id="cd07377">
    <property type="entry name" value="WHTH_GntR"/>
    <property type="match status" value="1"/>
</dbReference>
<dbReference type="InterPro" id="IPR015421">
    <property type="entry name" value="PyrdxlP-dep_Trfase_major"/>
</dbReference>
<keyword evidence="3" id="KW-0805">Transcription regulation</keyword>
<reference evidence="7 8" key="2">
    <citation type="submission" date="2024-06" db="EMBL/GenBank/DDBJ databases">
        <title>Thioclava kandeliae sp. nov. from a rhizosphere soil sample of Kandelia candel in a mangrove.</title>
        <authorList>
            <person name="Mu T."/>
        </authorList>
    </citation>
    <scope>NUCLEOTIDE SEQUENCE [LARGE SCALE GENOMIC DNA]</scope>
    <source>
        <strain evidence="7 8">CPCC 100088</strain>
    </source>
</reference>
<evidence type="ECO:0000313" key="7">
    <source>
        <dbReference type="EMBL" id="MER5171339.1"/>
    </source>
</evidence>
<organism evidence="7 8">
    <name type="scientific">Thioclava kandeliae</name>
    <dbReference type="NCBI Taxonomy" id="3070818"/>
    <lineage>
        <taxon>Bacteria</taxon>
        <taxon>Pseudomonadati</taxon>
        <taxon>Pseudomonadota</taxon>
        <taxon>Alphaproteobacteria</taxon>
        <taxon>Rhodobacterales</taxon>
        <taxon>Paracoccaceae</taxon>
        <taxon>Thioclava</taxon>
    </lineage>
</organism>
<dbReference type="InterPro" id="IPR051446">
    <property type="entry name" value="HTH_trans_reg/aminotransferase"/>
</dbReference>
<dbReference type="InterPro" id="IPR036390">
    <property type="entry name" value="WH_DNA-bd_sf"/>
</dbReference>
<dbReference type="InterPro" id="IPR015424">
    <property type="entry name" value="PyrdxlP-dep_Trfase"/>
</dbReference>
<dbReference type="SMART" id="SM00345">
    <property type="entry name" value="HTH_GNTR"/>
    <property type="match status" value="1"/>
</dbReference>
<name>A0ABV1SEL6_9RHOB</name>
<reference evidence="7 8" key="1">
    <citation type="submission" date="2024-01" db="EMBL/GenBank/DDBJ databases">
        <authorList>
            <person name="Deng Y."/>
            <person name="Su J."/>
        </authorList>
    </citation>
    <scope>NUCLEOTIDE SEQUENCE [LARGE SCALE GENOMIC DNA]</scope>
    <source>
        <strain evidence="7 8">CPCC 100088</strain>
    </source>
</reference>
<dbReference type="Pfam" id="PF00392">
    <property type="entry name" value="GntR"/>
    <property type="match status" value="1"/>
</dbReference>
<evidence type="ECO:0000256" key="4">
    <source>
        <dbReference type="ARBA" id="ARBA00023125"/>
    </source>
</evidence>
<dbReference type="Proteomes" id="UP001438953">
    <property type="component" value="Unassembled WGS sequence"/>
</dbReference>
<keyword evidence="8" id="KW-1185">Reference proteome</keyword>
<dbReference type="Pfam" id="PF00155">
    <property type="entry name" value="Aminotran_1_2"/>
    <property type="match status" value="1"/>
</dbReference>
<dbReference type="RefSeq" id="WP_350935601.1">
    <property type="nucleotide sequence ID" value="NZ_JAYWLC010000003.1"/>
</dbReference>
<dbReference type="PROSITE" id="PS50949">
    <property type="entry name" value="HTH_GNTR"/>
    <property type="match status" value="1"/>
</dbReference>
<keyword evidence="7" id="KW-0032">Aminotransferase</keyword>
<dbReference type="GO" id="GO:0008483">
    <property type="term" value="F:transaminase activity"/>
    <property type="evidence" value="ECO:0007669"/>
    <property type="project" value="UniProtKB-KW"/>
</dbReference>
<comment type="caution">
    <text evidence="7">The sequence shown here is derived from an EMBL/GenBank/DDBJ whole genome shotgun (WGS) entry which is preliminary data.</text>
</comment>
<dbReference type="InterPro" id="IPR004839">
    <property type="entry name" value="Aminotransferase_I/II_large"/>
</dbReference>
<evidence type="ECO:0000313" key="8">
    <source>
        <dbReference type="Proteomes" id="UP001438953"/>
    </source>
</evidence>
<keyword evidence="4" id="KW-0238">DNA-binding</keyword>
<protein>
    <submittedName>
        <fullName evidence="7">PLP-dependent aminotransferase family protein</fullName>
    </submittedName>
</protein>
<proteinExistence type="inferred from homology"/>
<sequence length="481" mass="52629">MTNSDNSHQSNLQRDLFGLSLDAAARDTLQSQLMDGLRRKVLSSAQYCGLRLPASRVLAAELSVSRMTVQMVYDQLVAEGYLVTRRGAGTFVAQDLPHLARVEVHAPPQPPAPRAWPPFQTSLPDLSLMPHAQWARHLDQSWRNPEPALLARPDPFGWYPLRAAIADHLGAWRQLACRPEQVVITSGAREAFEIIFRGLLPEETCAAIEDPGWPRMRHALIAAGSRPLPCRIDVEGFDSRLIPPQARAVIVTPSRHYPTGRSLGLPRRMALLDWAQRSGGLVIEDDYDSEFRYRGQPLPTLAGLDGKRVVYLGSFSKLLNAQMRLGYMVLPEARVPEARAHLGRLGAQASLTPQPALARLMQSGEFGAHLRRMRRVYARRQAHLLAALAPVADLVELAPDMGGMHLCVPLKPALAKVVTDRAICAEATGQGLAIGALSTHCQLPDPLSGLLLGYAGFDEDTLSEAAIRLGHILRAASLNGL</sequence>
<dbReference type="CDD" id="cd00609">
    <property type="entry name" value="AAT_like"/>
    <property type="match status" value="1"/>
</dbReference>
<keyword evidence="5" id="KW-0804">Transcription</keyword>
<dbReference type="EMBL" id="JAYWLC010000003">
    <property type="protein sequence ID" value="MER5171339.1"/>
    <property type="molecule type" value="Genomic_DNA"/>
</dbReference>
<dbReference type="InterPro" id="IPR000524">
    <property type="entry name" value="Tscrpt_reg_HTH_GntR"/>
</dbReference>
<evidence type="ECO:0000256" key="3">
    <source>
        <dbReference type="ARBA" id="ARBA00023015"/>
    </source>
</evidence>
<dbReference type="InterPro" id="IPR036388">
    <property type="entry name" value="WH-like_DNA-bd_sf"/>
</dbReference>
<evidence type="ECO:0000256" key="5">
    <source>
        <dbReference type="ARBA" id="ARBA00023163"/>
    </source>
</evidence>
<keyword evidence="7" id="KW-0808">Transferase</keyword>
<dbReference type="Gene3D" id="1.10.10.10">
    <property type="entry name" value="Winged helix-like DNA-binding domain superfamily/Winged helix DNA-binding domain"/>
    <property type="match status" value="1"/>
</dbReference>